<sequence>MLFAPITLLAIVAGVSAQTTAHNDFSAYDEIVSKATRTPKFSTINPAATDIAKAAETAAVNSFKDKPLVKGKAFDKFYQVWLENTDKWKARDEPGLVELQKQGITLTNYWGLTHPSEPNYVGVVGGDYFGIFDDAFLRIPENVSTVVDLLDSKNISWAEYQEHQPHAGFEGFNYSRQSDYANDYVRKHNPLIIYDSVVSNPHNLGYIKNYTEFNKDLKNKDLPQWAFFTPNMTNDGHDTDISVSGRYVTNWVKPLLNNTEFAKDSLIIITFDENETYKDQNSVLAILLGGAVPDHLRGTTDDTFYDHYSNLATVEANWELPHLGRGDVNANVFKFVADELNIKNRNISTEGLYHNASQPGYFMDDTVPIPVPDLTAVGISGNKILPKIAEIWGKAAEKNSTVAYPNSTASATSGAGVANPDLNHTSPSVVPSKNTNGATLITLSGAALVGAIGALLL</sequence>
<dbReference type="AlphaFoldDB" id="A0A1D8NLA2"/>
<comment type="catalytic activity">
    <reaction evidence="1">
        <text>a phosphate monoester + H2O = an alcohol + phosphate</text>
        <dbReference type="Rhea" id="RHEA:15017"/>
        <dbReference type="ChEBI" id="CHEBI:15377"/>
        <dbReference type="ChEBI" id="CHEBI:30879"/>
        <dbReference type="ChEBI" id="CHEBI:43474"/>
        <dbReference type="ChEBI" id="CHEBI:67140"/>
        <dbReference type="EC" id="3.1.3.2"/>
    </reaction>
</comment>
<feature type="signal peptide" evidence="5">
    <location>
        <begin position="1"/>
        <end position="17"/>
    </location>
</feature>
<dbReference type="PANTHER" id="PTHR31956:SF8">
    <property type="entry name" value="ACID PHOSPHATASE PHOA (AFU_ORTHOLOGUE AFUA_1G03570)"/>
    <property type="match status" value="1"/>
</dbReference>
<evidence type="ECO:0000313" key="7">
    <source>
        <dbReference type="Proteomes" id="UP000182444"/>
    </source>
</evidence>
<dbReference type="Proteomes" id="UP000182444">
    <property type="component" value="Chromosome 1E"/>
</dbReference>
<dbReference type="VEuPathDB" id="FungiDB:YALI0_E35222g"/>
<dbReference type="EMBL" id="CP017557">
    <property type="protein sequence ID" value="AOW06419.1"/>
    <property type="molecule type" value="Genomic_DNA"/>
</dbReference>
<dbReference type="RefSeq" id="XP_504803.2">
    <property type="nucleotide sequence ID" value="XM_504803.2"/>
</dbReference>
<accession>A0A1D8NLA2</accession>
<reference evidence="6 7" key="1">
    <citation type="journal article" date="2016" name="PLoS ONE">
        <title>Sequence Assembly of Yarrowia lipolytica Strain W29/CLIB89 Shows Transposable Element Diversity.</title>
        <authorList>
            <person name="Magnan C."/>
            <person name="Yu J."/>
            <person name="Chang I."/>
            <person name="Jahn E."/>
            <person name="Kanomata Y."/>
            <person name="Wu J."/>
            <person name="Zeller M."/>
            <person name="Oakes M."/>
            <person name="Baldi P."/>
            <person name="Sandmeyer S."/>
        </authorList>
    </citation>
    <scope>NUCLEOTIDE SEQUENCE [LARGE SCALE GENOMIC DNA]</scope>
    <source>
        <strain evidence="7">CLIB89(W29)</strain>
    </source>
</reference>
<proteinExistence type="predicted"/>
<keyword evidence="5" id="KW-0732">Signal</keyword>
<protein>
    <recommendedName>
        <fullName evidence="2">acid phosphatase</fullName>
        <ecNumber evidence="2">3.1.3.2</ecNumber>
    </recommendedName>
</protein>
<dbReference type="GO" id="GO:0003993">
    <property type="term" value="F:acid phosphatase activity"/>
    <property type="evidence" value="ECO:0007669"/>
    <property type="project" value="UniProtKB-EC"/>
</dbReference>
<evidence type="ECO:0000256" key="4">
    <source>
        <dbReference type="SAM" id="MobiDB-lite"/>
    </source>
</evidence>
<dbReference type="EC" id="3.1.3.2" evidence="2"/>
<dbReference type="eggNOG" id="ENOG502QSRP">
    <property type="taxonomic scope" value="Eukaryota"/>
</dbReference>
<evidence type="ECO:0000313" key="6">
    <source>
        <dbReference type="EMBL" id="AOW06419.1"/>
    </source>
</evidence>
<dbReference type="InterPro" id="IPR017850">
    <property type="entry name" value="Alkaline_phosphatase_core_sf"/>
</dbReference>
<dbReference type="FunFam" id="3.40.720.10:FF:000043">
    <property type="entry name" value="Acid phosphatase PHOa"/>
    <property type="match status" value="1"/>
</dbReference>
<dbReference type="GO" id="GO:0009395">
    <property type="term" value="P:phospholipid catabolic process"/>
    <property type="evidence" value="ECO:0007669"/>
    <property type="project" value="TreeGrafter"/>
</dbReference>
<feature type="region of interest" description="Disordered" evidence="4">
    <location>
        <begin position="410"/>
        <end position="429"/>
    </location>
</feature>
<evidence type="ECO:0000256" key="3">
    <source>
        <dbReference type="ARBA" id="ARBA00022801"/>
    </source>
</evidence>
<evidence type="ECO:0000256" key="1">
    <source>
        <dbReference type="ARBA" id="ARBA00000032"/>
    </source>
</evidence>
<dbReference type="Gene3D" id="3.40.720.10">
    <property type="entry name" value="Alkaline Phosphatase, subunit A"/>
    <property type="match status" value="1"/>
</dbReference>
<organism evidence="6 7">
    <name type="scientific">Yarrowia lipolytica</name>
    <name type="common">Candida lipolytica</name>
    <dbReference type="NCBI Taxonomy" id="4952"/>
    <lineage>
        <taxon>Eukaryota</taxon>
        <taxon>Fungi</taxon>
        <taxon>Dikarya</taxon>
        <taxon>Ascomycota</taxon>
        <taxon>Saccharomycotina</taxon>
        <taxon>Dipodascomycetes</taxon>
        <taxon>Dipodascales</taxon>
        <taxon>Dipodascales incertae sedis</taxon>
        <taxon>Yarrowia</taxon>
    </lineage>
</organism>
<dbReference type="GeneID" id="2912348"/>
<dbReference type="PANTHER" id="PTHR31956">
    <property type="entry name" value="NON-SPECIFIC PHOSPHOLIPASE C4-RELATED"/>
    <property type="match status" value="1"/>
</dbReference>
<feature type="chain" id="PRO_5009110606" description="acid phosphatase" evidence="5">
    <location>
        <begin position="18"/>
        <end position="457"/>
    </location>
</feature>
<dbReference type="KEGG" id="yli:2912348"/>
<evidence type="ECO:0000256" key="5">
    <source>
        <dbReference type="SAM" id="SignalP"/>
    </source>
</evidence>
<name>A0A1D8NLA2_YARLL</name>
<evidence type="ECO:0000256" key="2">
    <source>
        <dbReference type="ARBA" id="ARBA00012646"/>
    </source>
</evidence>
<keyword evidence="3" id="KW-0378">Hydrolase</keyword>
<dbReference type="InterPro" id="IPR007312">
    <property type="entry name" value="Phosphoesterase"/>
</dbReference>
<dbReference type="Pfam" id="PF04185">
    <property type="entry name" value="Phosphoesterase"/>
    <property type="match status" value="1"/>
</dbReference>
<gene>
    <name evidence="6" type="ORF">YALI1_E41893g</name>
</gene>
<dbReference type="SMR" id="A0A1D8NLA2"/>
<dbReference type="VEuPathDB" id="FungiDB:YALI1_E41893g"/>